<dbReference type="SUPFAM" id="SSF50022">
    <property type="entry name" value="ISP domain"/>
    <property type="match status" value="1"/>
</dbReference>
<evidence type="ECO:0000256" key="10">
    <source>
        <dbReference type="SAM" id="MobiDB-lite"/>
    </source>
</evidence>
<evidence type="ECO:0000256" key="6">
    <source>
        <dbReference type="ARBA" id="ARBA00023014"/>
    </source>
</evidence>
<gene>
    <name evidence="12" type="ORF">GCM10010411_24760</name>
</gene>
<evidence type="ECO:0000256" key="8">
    <source>
        <dbReference type="ARBA" id="ARBA00029586"/>
    </source>
</evidence>
<dbReference type="CDD" id="cd03467">
    <property type="entry name" value="Rieske"/>
    <property type="match status" value="1"/>
</dbReference>
<evidence type="ECO:0000313" key="12">
    <source>
        <dbReference type="EMBL" id="GAA2590865.1"/>
    </source>
</evidence>
<evidence type="ECO:0000313" key="13">
    <source>
        <dbReference type="Proteomes" id="UP001501509"/>
    </source>
</evidence>
<evidence type="ECO:0000256" key="2">
    <source>
        <dbReference type="ARBA" id="ARBA00015816"/>
    </source>
</evidence>
<evidence type="ECO:0000256" key="7">
    <source>
        <dbReference type="ARBA" id="ARBA00023157"/>
    </source>
</evidence>
<dbReference type="RefSeq" id="WP_344540580.1">
    <property type="nucleotide sequence ID" value="NZ_BAAATD010000003.1"/>
</dbReference>
<keyword evidence="6" id="KW-0411">Iron-sulfur</keyword>
<dbReference type="InterPro" id="IPR017941">
    <property type="entry name" value="Rieske_2Fe-2S"/>
</dbReference>
<organism evidence="12 13">
    <name type="scientific">Actinomadura fulvescens</name>
    <dbReference type="NCBI Taxonomy" id="46160"/>
    <lineage>
        <taxon>Bacteria</taxon>
        <taxon>Bacillati</taxon>
        <taxon>Actinomycetota</taxon>
        <taxon>Actinomycetes</taxon>
        <taxon>Streptosporangiales</taxon>
        <taxon>Thermomonosporaceae</taxon>
        <taxon>Actinomadura</taxon>
    </lineage>
</organism>
<evidence type="ECO:0000256" key="1">
    <source>
        <dbReference type="ARBA" id="ARBA00002494"/>
    </source>
</evidence>
<evidence type="ECO:0000256" key="9">
    <source>
        <dbReference type="ARBA" id="ARBA00034078"/>
    </source>
</evidence>
<keyword evidence="3" id="KW-0001">2Fe-2S</keyword>
<reference evidence="13" key="1">
    <citation type="journal article" date="2019" name="Int. J. Syst. Evol. Microbiol.">
        <title>The Global Catalogue of Microorganisms (GCM) 10K type strain sequencing project: providing services to taxonomists for standard genome sequencing and annotation.</title>
        <authorList>
            <consortium name="The Broad Institute Genomics Platform"/>
            <consortium name="The Broad Institute Genome Sequencing Center for Infectious Disease"/>
            <person name="Wu L."/>
            <person name="Ma J."/>
        </authorList>
    </citation>
    <scope>NUCLEOTIDE SEQUENCE [LARGE SCALE GENOMIC DNA]</scope>
    <source>
        <strain evidence="13">JCM 6833</strain>
    </source>
</reference>
<keyword evidence="7" id="KW-1015">Disulfide bond</keyword>
<name>A0ABP6BW77_9ACTN</name>
<proteinExistence type="predicted"/>
<dbReference type="EMBL" id="BAAATD010000003">
    <property type="protein sequence ID" value="GAA2590865.1"/>
    <property type="molecule type" value="Genomic_DNA"/>
</dbReference>
<sequence length="164" mass="16184">MVTEPASQVEENERPATEAPDGGNTRRGVLIGVGLAGVAGVAAACGGSDDSGDSGGNGAAGQQSPAAGGGAALAQTSEIPVGGGKVFKEQKVVVTQPAQGTFKAFSAICTHRQCPVDEVADGTINCPCHRSKFKIADGSVAGGPATRPLEEKQVTVSGGQIKLA</sequence>
<feature type="region of interest" description="Disordered" evidence="10">
    <location>
        <begin position="1"/>
        <end position="27"/>
    </location>
</feature>
<dbReference type="PRINTS" id="PR00162">
    <property type="entry name" value="RIESKE"/>
</dbReference>
<feature type="domain" description="Rieske" evidence="11">
    <location>
        <begin position="71"/>
        <end position="163"/>
    </location>
</feature>
<comment type="function">
    <text evidence="1">Iron-sulfur subunit of the cytochrome bc1 complex, an essential component of the respiratory electron transport chain required for ATP synthesis. The bc1 complex catalyzes the oxidation of menaquinol and the reduction of cytochrome c in the respiratory chain. The bc1 complex operates through a Q-cycle mechanism that couples electron transfer to generation of the proton gradient that drives ATP synthesis.</text>
</comment>
<dbReference type="PANTHER" id="PTHR10134">
    <property type="entry name" value="CYTOCHROME B-C1 COMPLEX SUBUNIT RIESKE, MITOCHONDRIAL"/>
    <property type="match status" value="1"/>
</dbReference>
<dbReference type="InterPro" id="IPR036922">
    <property type="entry name" value="Rieske_2Fe-2S_sf"/>
</dbReference>
<comment type="cofactor">
    <cofactor evidence="9">
        <name>[2Fe-2S] cluster</name>
        <dbReference type="ChEBI" id="CHEBI:190135"/>
    </cofactor>
</comment>
<accession>A0ABP6BW77</accession>
<dbReference type="Gene3D" id="2.102.10.10">
    <property type="entry name" value="Rieske [2Fe-2S] iron-sulphur domain"/>
    <property type="match status" value="1"/>
</dbReference>
<evidence type="ECO:0000256" key="3">
    <source>
        <dbReference type="ARBA" id="ARBA00022714"/>
    </source>
</evidence>
<dbReference type="InterPro" id="IPR005805">
    <property type="entry name" value="Rieske_Fe-S_prot_C"/>
</dbReference>
<keyword evidence="5" id="KW-0408">Iron</keyword>
<feature type="region of interest" description="Disordered" evidence="10">
    <location>
        <begin position="49"/>
        <end position="73"/>
    </location>
</feature>
<evidence type="ECO:0000256" key="5">
    <source>
        <dbReference type="ARBA" id="ARBA00023004"/>
    </source>
</evidence>
<evidence type="ECO:0000256" key="4">
    <source>
        <dbReference type="ARBA" id="ARBA00022723"/>
    </source>
</evidence>
<keyword evidence="13" id="KW-1185">Reference proteome</keyword>
<comment type="caution">
    <text evidence="12">The sequence shown here is derived from an EMBL/GenBank/DDBJ whole genome shotgun (WGS) entry which is preliminary data.</text>
</comment>
<evidence type="ECO:0000259" key="11">
    <source>
        <dbReference type="PROSITE" id="PS51296"/>
    </source>
</evidence>
<dbReference type="PROSITE" id="PS51296">
    <property type="entry name" value="RIESKE"/>
    <property type="match status" value="1"/>
</dbReference>
<dbReference type="InterPro" id="IPR014349">
    <property type="entry name" value="Rieske_Fe-S_prot"/>
</dbReference>
<protein>
    <recommendedName>
        <fullName evidence="2">Cytochrome bc1 complex Rieske iron-sulfur subunit</fullName>
    </recommendedName>
    <alternativeName>
        <fullName evidence="8">Cytochrome bc1 reductase complex subunit QcrA</fullName>
    </alternativeName>
</protein>
<dbReference type="Proteomes" id="UP001501509">
    <property type="component" value="Unassembled WGS sequence"/>
</dbReference>
<keyword evidence="4" id="KW-0479">Metal-binding</keyword>
<dbReference type="Pfam" id="PF00355">
    <property type="entry name" value="Rieske"/>
    <property type="match status" value="1"/>
</dbReference>